<dbReference type="NCBIfam" id="TIGR00589">
    <property type="entry name" value="ogt"/>
    <property type="match status" value="1"/>
</dbReference>
<dbReference type="InterPro" id="IPR035451">
    <property type="entry name" value="Ada-like_dom_sf"/>
</dbReference>
<comment type="cofactor">
    <cofactor evidence="13">
        <name>Zn(2+)</name>
        <dbReference type="ChEBI" id="CHEBI:29105"/>
    </cofactor>
    <text evidence="13">Binds 1 zinc ion per subunit.</text>
</comment>
<feature type="active site" description="Nucleophile; methyl group acceptor from either O6-methylguanine or O4-methylthymine" evidence="12">
    <location>
        <position position="322"/>
    </location>
</feature>
<keyword evidence="13" id="KW-0479">Metal-binding</keyword>
<dbReference type="GO" id="GO:0003700">
    <property type="term" value="F:DNA-binding transcription factor activity"/>
    <property type="evidence" value="ECO:0007669"/>
    <property type="project" value="InterPro"/>
</dbReference>
<dbReference type="Pfam" id="PF01035">
    <property type="entry name" value="DNA_binding_1"/>
    <property type="match status" value="1"/>
</dbReference>
<evidence type="ECO:0000256" key="13">
    <source>
        <dbReference type="PIRSR" id="PIRSR000409-3"/>
    </source>
</evidence>
<dbReference type="PANTHER" id="PTHR10815">
    <property type="entry name" value="METHYLATED-DNA--PROTEIN-CYSTEINE METHYLTRANSFERASE"/>
    <property type="match status" value="1"/>
</dbReference>
<feature type="binding site" evidence="13">
    <location>
        <position position="42"/>
    </location>
    <ligand>
        <name>Zn(2+)</name>
        <dbReference type="ChEBI" id="CHEBI:29105"/>
    </ligand>
</feature>
<evidence type="ECO:0000256" key="11">
    <source>
        <dbReference type="ARBA" id="ARBA00049348"/>
    </source>
</evidence>
<dbReference type="OrthoDB" id="9802228at2"/>
<evidence type="ECO:0000256" key="4">
    <source>
        <dbReference type="ARBA" id="ARBA00022603"/>
    </source>
</evidence>
<dbReference type="SUPFAM" id="SSF46689">
    <property type="entry name" value="Homeodomain-like"/>
    <property type="match status" value="1"/>
</dbReference>
<keyword evidence="10" id="KW-0234">DNA repair</keyword>
<keyword evidence="6" id="KW-0227">DNA damage</keyword>
<dbReference type="GO" id="GO:0032259">
    <property type="term" value="P:methylation"/>
    <property type="evidence" value="ECO:0007669"/>
    <property type="project" value="UniProtKB-KW"/>
</dbReference>
<dbReference type="RefSeq" id="WP_093664332.1">
    <property type="nucleotide sequence ID" value="NZ_FOCF01000002.1"/>
</dbReference>
<keyword evidence="9" id="KW-0804">Transcription</keyword>
<comment type="catalytic activity">
    <reaction evidence="1">
        <text>a 4-O-methyl-thymidine in DNA + L-cysteinyl-[protein] = a thymidine in DNA + S-methyl-L-cysteinyl-[protein]</text>
        <dbReference type="Rhea" id="RHEA:53428"/>
        <dbReference type="Rhea" id="RHEA-COMP:10131"/>
        <dbReference type="Rhea" id="RHEA-COMP:10132"/>
        <dbReference type="Rhea" id="RHEA-COMP:13555"/>
        <dbReference type="Rhea" id="RHEA-COMP:13556"/>
        <dbReference type="ChEBI" id="CHEBI:29950"/>
        <dbReference type="ChEBI" id="CHEBI:82612"/>
        <dbReference type="ChEBI" id="CHEBI:137386"/>
        <dbReference type="ChEBI" id="CHEBI:137387"/>
        <dbReference type="EC" id="2.1.1.63"/>
    </reaction>
</comment>
<reference evidence="16" key="1">
    <citation type="submission" date="2016-10" db="EMBL/GenBank/DDBJ databases">
        <authorList>
            <person name="Varghese N."/>
            <person name="Submissions S."/>
        </authorList>
    </citation>
    <scope>NUCLEOTIDE SEQUENCE [LARGE SCALE GENOMIC DNA]</scope>
    <source>
        <strain evidence="16">S6-262</strain>
    </source>
</reference>
<evidence type="ECO:0000256" key="9">
    <source>
        <dbReference type="ARBA" id="ARBA00023163"/>
    </source>
</evidence>
<dbReference type="SMART" id="SM00342">
    <property type="entry name" value="HTH_ARAC"/>
    <property type="match status" value="1"/>
</dbReference>
<dbReference type="Gene3D" id="1.10.10.10">
    <property type="entry name" value="Winged helix-like DNA-binding domain superfamily/Winged helix DNA-binding domain"/>
    <property type="match status" value="1"/>
</dbReference>
<feature type="binding site" evidence="13">
    <location>
        <position position="72"/>
    </location>
    <ligand>
        <name>Zn(2+)</name>
        <dbReference type="ChEBI" id="CHEBI:29105"/>
    </ligand>
</feature>
<dbReference type="STRING" id="1166340.SAMN05192583_0948"/>
<dbReference type="EC" id="2.1.1.63" evidence="3"/>
<dbReference type="SUPFAM" id="SSF53155">
    <property type="entry name" value="Methylated DNA-protein cysteine methyltransferase domain"/>
    <property type="match status" value="1"/>
</dbReference>
<dbReference type="NCBIfam" id="NF011964">
    <property type="entry name" value="PRK15435.1"/>
    <property type="match status" value="1"/>
</dbReference>
<dbReference type="InterPro" id="IPR001497">
    <property type="entry name" value="MethylDNA_cys_MeTrfase_AS"/>
</dbReference>
<organism evidence="15 16">
    <name type="scientific">Sphingomonas gellani</name>
    <dbReference type="NCBI Taxonomy" id="1166340"/>
    <lineage>
        <taxon>Bacteria</taxon>
        <taxon>Pseudomonadati</taxon>
        <taxon>Pseudomonadota</taxon>
        <taxon>Alphaproteobacteria</taxon>
        <taxon>Sphingomonadales</taxon>
        <taxon>Sphingomonadaceae</taxon>
        <taxon>Sphingomonas</taxon>
    </lineage>
</organism>
<dbReference type="GO" id="GO:0043565">
    <property type="term" value="F:sequence-specific DNA binding"/>
    <property type="evidence" value="ECO:0007669"/>
    <property type="project" value="InterPro"/>
</dbReference>
<dbReference type="Gene3D" id="1.10.10.60">
    <property type="entry name" value="Homeodomain-like"/>
    <property type="match status" value="1"/>
</dbReference>
<dbReference type="FunFam" id="1.10.10.10:FF:000214">
    <property type="entry name" value="Methylated-DNA--protein-cysteine methyltransferase"/>
    <property type="match status" value="1"/>
</dbReference>
<keyword evidence="13" id="KW-0862">Zinc</keyword>
<dbReference type="InterPro" id="IPR036631">
    <property type="entry name" value="MGMT_N_sf"/>
</dbReference>
<dbReference type="SUPFAM" id="SSF57884">
    <property type="entry name" value="Ada DNA repair protein, N-terminal domain (N-Ada 10)"/>
    <property type="match status" value="1"/>
</dbReference>
<keyword evidence="5 15" id="KW-0808">Transferase</keyword>
<name>A0A1H8AK94_9SPHN</name>
<feature type="active site" description="Nucleophile; methyl group acceptor from methylphosphotriester" evidence="12">
    <location>
        <position position="38"/>
    </location>
</feature>
<dbReference type="CDD" id="cd06445">
    <property type="entry name" value="ATase"/>
    <property type="match status" value="1"/>
</dbReference>
<keyword evidence="7" id="KW-0805">Transcription regulation</keyword>
<proteinExistence type="inferred from homology"/>
<evidence type="ECO:0000259" key="14">
    <source>
        <dbReference type="PROSITE" id="PS01124"/>
    </source>
</evidence>
<feature type="domain" description="HTH araC/xylS-type" evidence="14">
    <location>
        <begin position="102"/>
        <end position="184"/>
    </location>
</feature>
<dbReference type="GO" id="GO:0006281">
    <property type="term" value="P:DNA repair"/>
    <property type="evidence" value="ECO:0007669"/>
    <property type="project" value="UniProtKB-KW"/>
</dbReference>
<evidence type="ECO:0000256" key="3">
    <source>
        <dbReference type="ARBA" id="ARBA00011918"/>
    </source>
</evidence>
<dbReference type="AlphaFoldDB" id="A0A1H8AK94"/>
<dbReference type="EMBL" id="FOCF01000002">
    <property type="protein sequence ID" value="SEM71041.1"/>
    <property type="molecule type" value="Genomic_DNA"/>
</dbReference>
<dbReference type="PROSITE" id="PS01124">
    <property type="entry name" value="HTH_ARAC_FAMILY_2"/>
    <property type="match status" value="1"/>
</dbReference>
<evidence type="ECO:0000256" key="7">
    <source>
        <dbReference type="ARBA" id="ARBA00023015"/>
    </source>
</evidence>
<feature type="binding site" evidence="13">
    <location>
        <position position="38"/>
    </location>
    <ligand>
        <name>Zn(2+)</name>
        <dbReference type="ChEBI" id="CHEBI:29105"/>
    </ligand>
</feature>
<dbReference type="GO" id="GO:0003908">
    <property type="term" value="F:methylated-DNA-[protein]-cysteine S-methyltransferase activity"/>
    <property type="evidence" value="ECO:0007669"/>
    <property type="project" value="UniProtKB-EC"/>
</dbReference>
<dbReference type="InterPro" id="IPR004026">
    <property type="entry name" value="Ada_DNA_repair_Zn-bd"/>
</dbReference>
<evidence type="ECO:0000256" key="6">
    <source>
        <dbReference type="ARBA" id="ARBA00022763"/>
    </source>
</evidence>
<dbReference type="Pfam" id="PF02805">
    <property type="entry name" value="Ada_Zn_binding"/>
    <property type="match status" value="1"/>
</dbReference>
<dbReference type="Gene3D" id="3.30.160.70">
    <property type="entry name" value="Methylated DNA-protein cysteine methyltransferase domain"/>
    <property type="match status" value="1"/>
</dbReference>
<dbReference type="InterPro" id="IPR009057">
    <property type="entry name" value="Homeodomain-like_sf"/>
</dbReference>
<keyword evidence="16" id="KW-1185">Reference proteome</keyword>
<gene>
    <name evidence="15" type="ORF">SAMN05192583_0948</name>
</gene>
<dbReference type="PIRSF" id="PIRSF000409">
    <property type="entry name" value="Ada"/>
    <property type="match status" value="1"/>
</dbReference>
<comment type="catalytic activity">
    <reaction evidence="11">
        <text>a 6-O-methyl-2'-deoxyguanosine in DNA + L-cysteinyl-[protein] = S-methyl-L-cysteinyl-[protein] + a 2'-deoxyguanosine in DNA</text>
        <dbReference type="Rhea" id="RHEA:24000"/>
        <dbReference type="Rhea" id="RHEA-COMP:10131"/>
        <dbReference type="Rhea" id="RHEA-COMP:10132"/>
        <dbReference type="Rhea" id="RHEA-COMP:11367"/>
        <dbReference type="Rhea" id="RHEA-COMP:11368"/>
        <dbReference type="ChEBI" id="CHEBI:29950"/>
        <dbReference type="ChEBI" id="CHEBI:82612"/>
        <dbReference type="ChEBI" id="CHEBI:85445"/>
        <dbReference type="ChEBI" id="CHEBI:85448"/>
        <dbReference type="EC" id="2.1.1.63"/>
    </reaction>
</comment>
<dbReference type="Gene3D" id="3.40.10.10">
    <property type="entry name" value="DNA Methylphosphotriester Repair Domain"/>
    <property type="match status" value="1"/>
</dbReference>
<evidence type="ECO:0000256" key="10">
    <source>
        <dbReference type="ARBA" id="ARBA00023204"/>
    </source>
</evidence>
<evidence type="ECO:0000256" key="1">
    <source>
        <dbReference type="ARBA" id="ARBA00001286"/>
    </source>
</evidence>
<dbReference type="InterPro" id="IPR036388">
    <property type="entry name" value="WH-like_DNA-bd_sf"/>
</dbReference>
<evidence type="ECO:0000256" key="2">
    <source>
        <dbReference type="ARBA" id="ARBA00008711"/>
    </source>
</evidence>
<evidence type="ECO:0000313" key="15">
    <source>
        <dbReference type="EMBL" id="SEM71041.1"/>
    </source>
</evidence>
<dbReference type="InterPro" id="IPR014048">
    <property type="entry name" value="MethylDNA_cys_MeTrfase_DNA-bd"/>
</dbReference>
<dbReference type="GO" id="GO:0008270">
    <property type="term" value="F:zinc ion binding"/>
    <property type="evidence" value="ECO:0007669"/>
    <property type="project" value="InterPro"/>
</dbReference>
<accession>A0A1H8AK94</accession>
<evidence type="ECO:0000256" key="5">
    <source>
        <dbReference type="ARBA" id="ARBA00022679"/>
    </source>
</evidence>
<dbReference type="PANTHER" id="PTHR10815:SF14">
    <property type="entry name" value="BIFUNCTIONAL TRANSCRIPTIONAL ACTIVATOR_DNA REPAIR ENZYME ADA"/>
    <property type="match status" value="1"/>
</dbReference>
<evidence type="ECO:0000313" key="16">
    <source>
        <dbReference type="Proteomes" id="UP000199206"/>
    </source>
</evidence>
<comment type="similarity">
    <text evidence="2">Belongs to the MGMT family.</text>
</comment>
<dbReference type="InterPro" id="IPR018060">
    <property type="entry name" value="HTH_AraC"/>
</dbReference>
<dbReference type="Pfam" id="PF12833">
    <property type="entry name" value="HTH_18"/>
    <property type="match status" value="1"/>
</dbReference>
<dbReference type="InterPro" id="IPR016221">
    <property type="entry name" value="Bifunct_regulatory_prot_Ada"/>
</dbReference>
<keyword evidence="4 15" id="KW-0489">Methyltransferase</keyword>
<sequence length="360" mass="37640">MNAPHATKDDPRWPSIVARDKAADGRFWYSVDTTGVYCRPSCPSRAARPEHVRIHDTPEAARAAGARACRRCDPDGPATDTRHAALIEHACRTIMAAETPPRLAALAADAGLSPAYFHRLFRLITGVTPRAFADAHRAERAAGELASGASVTEAIFAAGFATSGRFYAGAAGRLGMAPARYRAGGTGETLRFAVGDCSLGTVLVAASERGIAAILLGDDPEALVRDLQDRFPRAELIGGDAGFDGHVAAVIGLIDTPGEASPLPLDIRGTAFQQRVWQALRAIPPGTTASYTDIARAIGAPSSTRAVAAACAANRHAVAIPCHRVVRSDGGLSGYRWGVERKRALLAREGAAIIPPGDSG</sequence>
<protein>
    <recommendedName>
        <fullName evidence="3">methylated-DNA--[protein]-cysteine S-methyltransferase</fullName>
        <ecNumber evidence="3">2.1.1.63</ecNumber>
    </recommendedName>
</protein>
<feature type="binding site" evidence="13">
    <location>
        <position position="69"/>
    </location>
    <ligand>
        <name>Zn(2+)</name>
        <dbReference type="ChEBI" id="CHEBI:29105"/>
    </ligand>
</feature>
<evidence type="ECO:0000256" key="12">
    <source>
        <dbReference type="PIRSR" id="PIRSR000409-1"/>
    </source>
</evidence>
<evidence type="ECO:0000256" key="8">
    <source>
        <dbReference type="ARBA" id="ARBA00023159"/>
    </source>
</evidence>
<keyword evidence="8" id="KW-0010">Activator</keyword>
<dbReference type="SUPFAM" id="SSF46767">
    <property type="entry name" value="Methylated DNA-protein cysteine methyltransferase, C-terminal domain"/>
    <property type="match status" value="1"/>
</dbReference>
<dbReference type="Proteomes" id="UP000199206">
    <property type="component" value="Unassembled WGS sequence"/>
</dbReference>
<dbReference type="InterPro" id="IPR036217">
    <property type="entry name" value="MethylDNA_cys_MeTrfase_DNAb"/>
</dbReference>
<dbReference type="PROSITE" id="PS00374">
    <property type="entry name" value="MGMT"/>
    <property type="match status" value="1"/>
</dbReference>